<reference evidence="1 2" key="1">
    <citation type="submission" date="2015-03" db="EMBL/GenBank/DDBJ databases">
        <authorList>
            <person name="Regsiter A."/>
            <person name="william w."/>
        </authorList>
    </citation>
    <scope>NUCLEOTIDE SEQUENCE [LARGE SCALE GENOMIC DNA]</scope>
    <source>
        <strain evidence="1 2">CB1</strain>
    </source>
</reference>
<keyword evidence="2" id="KW-1185">Reference proteome</keyword>
<protein>
    <submittedName>
        <fullName evidence="1">Uncharacterized protein</fullName>
    </submittedName>
</protein>
<comment type="caution">
    <text evidence="1">The sequence shown here is derived from an EMBL/GenBank/DDBJ whole genome shotgun (WGS) entry which is preliminary data.</text>
</comment>
<accession>A0ABM9T4I4</accession>
<gene>
    <name evidence="1" type="ORF">THICB1_20100</name>
</gene>
<proteinExistence type="predicted"/>
<organism evidence="1 2">
    <name type="scientific">Thiomonas arsenitoxydans (strain DSM 22701 / CIP 110005 / 3As)</name>
    <dbReference type="NCBI Taxonomy" id="426114"/>
    <lineage>
        <taxon>Bacteria</taxon>
        <taxon>Pseudomonadati</taxon>
        <taxon>Pseudomonadota</taxon>
        <taxon>Betaproteobacteria</taxon>
        <taxon>Burkholderiales</taxon>
        <taxon>Thiomonas</taxon>
    </lineage>
</organism>
<sequence>MITMQTKSTLIELLRKKSEMYLRDLPETIRIPALDGNRADEVVRPLEDATVDDLAFAILGMEAESRVHHRRLQGLRDLYDLARKRGALGVTTVAAAFADLAGEGGQK</sequence>
<dbReference type="Proteomes" id="UP000078599">
    <property type="component" value="Unassembled WGS sequence"/>
</dbReference>
<evidence type="ECO:0000313" key="1">
    <source>
        <dbReference type="EMBL" id="CQR32208.1"/>
    </source>
</evidence>
<name>A0ABM9T4I4_THIA3</name>
<dbReference type="EMBL" id="CTRI01000012">
    <property type="protein sequence ID" value="CQR32208.1"/>
    <property type="molecule type" value="Genomic_DNA"/>
</dbReference>
<evidence type="ECO:0000313" key="2">
    <source>
        <dbReference type="Proteomes" id="UP000078599"/>
    </source>
</evidence>